<dbReference type="Gene3D" id="2.10.70.100">
    <property type="match status" value="1"/>
</dbReference>
<dbReference type="InterPro" id="IPR001610">
    <property type="entry name" value="PAC"/>
</dbReference>
<keyword evidence="8" id="KW-0418">Kinase</keyword>
<dbReference type="PROSITE" id="PS50112">
    <property type="entry name" value="PAS"/>
    <property type="match status" value="2"/>
</dbReference>
<evidence type="ECO:0000256" key="14">
    <source>
        <dbReference type="SAM" id="Phobius"/>
    </source>
</evidence>
<accession>A0ABU1VB13</accession>
<dbReference type="NCBIfam" id="TIGR00229">
    <property type="entry name" value="sensory_box"/>
    <property type="match status" value="2"/>
</dbReference>
<protein>
    <recommendedName>
        <fullName evidence="3">histidine kinase</fullName>
        <ecNumber evidence="3">2.7.13.3</ecNumber>
    </recommendedName>
</protein>
<feature type="domain" description="PAC" evidence="17">
    <location>
        <begin position="219"/>
        <end position="271"/>
    </location>
</feature>
<evidence type="ECO:0000259" key="16">
    <source>
        <dbReference type="PROSITE" id="PS50112"/>
    </source>
</evidence>
<keyword evidence="7" id="KW-0547">Nucleotide-binding</keyword>
<gene>
    <name evidence="18" type="ORF">J2X09_002380</name>
</gene>
<dbReference type="InterPro" id="IPR003594">
    <property type="entry name" value="HATPase_dom"/>
</dbReference>
<dbReference type="PRINTS" id="PR00344">
    <property type="entry name" value="BCTRLSENSOR"/>
</dbReference>
<dbReference type="InterPro" id="IPR036097">
    <property type="entry name" value="HisK_dim/P_sf"/>
</dbReference>
<dbReference type="SMART" id="SM00091">
    <property type="entry name" value="PAS"/>
    <property type="match status" value="2"/>
</dbReference>
<feature type="coiled-coil region" evidence="13">
    <location>
        <begin position="128"/>
        <end position="155"/>
    </location>
</feature>
<evidence type="ECO:0000313" key="19">
    <source>
        <dbReference type="Proteomes" id="UP001265550"/>
    </source>
</evidence>
<keyword evidence="12 14" id="KW-0472">Membrane</keyword>
<dbReference type="Gene3D" id="3.30.450.20">
    <property type="entry name" value="PAS domain"/>
    <property type="match status" value="2"/>
</dbReference>
<dbReference type="SUPFAM" id="SSF55874">
    <property type="entry name" value="ATPase domain of HSP90 chaperone/DNA topoisomerase II/histidine kinase"/>
    <property type="match status" value="1"/>
</dbReference>
<dbReference type="InterPro" id="IPR036890">
    <property type="entry name" value="HATPase_C_sf"/>
</dbReference>
<keyword evidence="19" id="KW-1185">Reference proteome</keyword>
<dbReference type="EC" id="2.7.13.3" evidence="3"/>
<dbReference type="PROSITE" id="PS50109">
    <property type="entry name" value="HIS_KIN"/>
    <property type="match status" value="1"/>
</dbReference>
<dbReference type="Gene3D" id="3.30.565.10">
    <property type="entry name" value="Histidine kinase-like ATPase, C-terminal domain"/>
    <property type="match status" value="1"/>
</dbReference>
<evidence type="ECO:0000259" key="15">
    <source>
        <dbReference type="PROSITE" id="PS50109"/>
    </source>
</evidence>
<dbReference type="SUPFAM" id="SSF47384">
    <property type="entry name" value="Homodimeric domain of signal transducing histidine kinase"/>
    <property type="match status" value="1"/>
</dbReference>
<evidence type="ECO:0000256" key="13">
    <source>
        <dbReference type="SAM" id="Coils"/>
    </source>
</evidence>
<dbReference type="CDD" id="cd00130">
    <property type="entry name" value="PAS"/>
    <property type="match status" value="2"/>
</dbReference>
<comment type="subcellular location">
    <subcellularLocation>
        <location evidence="2">Membrane</location>
        <topology evidence="2">Multi-pass membrane protein</topology>
    </subcellularLocation>
</comment>
<dbReference type="InterPro" id="IPR013655">
    <property type="entry name" value="PAS_fold_3"/>
</dbReference>
<keyword evidence="5" id="KW-0808">Transferase</keyword>
<dbReference type="RefSeq" id="WP_204733887.1">
    <property type="nucleotide sequence ID" value="NZ_JAVDWE010000006.1"/>
</dbReference>
<dbReference type="SMART" id="SM00387">
    <property type="entry name" value="HATPase_c"/>
    <property type="match status" value="1"/>
</dbReference>
<evidence type="ECO:0000256" key="11">
    <source>
        <dbReference type="ARBA" id="ARBA00023012"/>
    </source>
</evidence>
<dbReference type="Pfam" id="PF00512">
    <property type="entry name" value="HisKA"/>
    <property type="match status" value="1"/>
</dbReference>
<dbReference type="PROSITE" id="PS50113">
    <property type="entry name" value="PAC"/>
    <property type="match status" value="2"/>
</dbReference>
<dbReference type="InterPro" id="IPR005467">
    <property type="entry name" value="His_kinase_dom"/>
</dbReference>
<dbReference type="Pfam" id="PF02518">
    <property type="entry name" value="HATPase_c"/>
    <property type="match status" value="1"/>
</dbReference>
<dbReference type="Proteomes" id="UP001265550">
    <property type="component" value="Unassembled WGS sequence"/>
</dbReference>
<keyword evidence="10 14" id="KW-1133">Transmembrane helix</keyword>
<feature type="domain" description="PAS" evidence="16">
    <location>
        <begin position="145"/>
        <end position="215"/>
    </location>
</feature>
<dbReference type="PANTHER" id="PTHR42878:SF15">
    <property type="entry name" value="BACTERIOPHYTOCHROME"/>
    <property type="match status" value="1"/>
</dbReference>
<evidence type="ECO:0000256" key="4">
    <source>
        <dbReference type="ARBA" id="ARBA00022553"/>
    </source>
</evidence>
<evidence type="ECO:0000256" key="2">
    <source>
        <dbReference type="ARBA" id="ARBA00004141"/>
    </source>
</evidence>
<dbReference type="InterPro" id="IPR000700">
    <property type="entry name" value="PAS-assoc_C"/>
</dbReference>
<dbReference type="Gene3D" id="1.10.287.130">
    <property type="match status" value="1"/>
</dbReference>
<feature type="transmembrane region" description="Helical" evidence="14">
    <location>
        <begin position="108"/>
        <end position="128"/>
    </location>
</feature>
<evidence type="ECO:0000256" key="8">
    <source>
        <dbReference type="ARBA" id="ARBA00022777"/>
    </source>
</evidence>
<dbReference type="InterPro" id="IPR050351">
    <property type="entry name" value="BphY/WalK/GraS-like"/>
</dbReference>
<dbReference type="Pfam" id="PF08447">
    <property type="entry name" value="PAS_3"/>
    <property type="match status" value="2"/>
</dbReference>
<evidence type="ECO:0000256" key="12">
    <source>
        <dbReference type="ARBA" id="ARBA00023136"/>
    </source>
</evidence>
<proteinExistence type="predicted"/>
<dbReference type="EMBL" id="JAVDWE010000006">
    <property type="protein sequence ID" value="MDR7094637.1"/>
    <property type="molecule type" value="Genomic_DNA"/>
</dbReference>
<evidence type="ECO:0000256" key="6">
    <source>
        <dbReference type="ARBA" id="ARBA00022692"/>
    </source>
</evidence>
<dbReference type="CDD" id="cd00082">
    <property type="entry name" value="HisKA"/>
    <property type="match status" value="1"/>
</dbReference>
<dbReference type="InterPro" id="IPR035965">
    <property type="entry name" value="PAS-like_dom_sf"/>
</dbReference>
<dbReference type="SMART" id="SM00388">
    <property type="entry name" value="HisKA"/>
    <property type="match status" value="1"/>
</dbReference>
<dbReference type="SUPFAM" id="SSF55785">
    <property type="entry name" value="PYP-like sensor domain (PAS domain)"/>
    <property type="match status" value="2"/>
</dbReference>
<comment type="catalytic activity">
    <reaction evidence="1">
        <text>ATP + protein L-histidine = ADP + protein N-phospho-L-histidine.</text>
        <dbReference type="EC" id="2.7.13.3"/>
    </reaction>
</comment>
<keyword evidence="4" id="KW-0597">Phosphoprotein</keyword>
<organism evidence="18 19">
    <name type="scientific">Hydrogenophaga laconesensis</name>
    <dbReference type="NCBI Taxonomy" id="1805971"/>
    <lineage>
        <taxon>Bacteria</taxon>
        <taxon>Pseudomonadati</taxon>
        <taxon>Pseudomonadota</taxon>
        <taxon>Betaproteobacteria</taxon>
        <taxon>Burkholderiales</taxon>
        <taxon>Comamonadaceae</taxon>
        <taxon>Hydrogenophaga</taxon>
    </lineage>
</organism>
<dbReference type="PANTHER" id="PTHR42878">
    <property type="entry name" value="TWO-COMPONENT HISTIDINE KINASE"/>
    <property type="match status" value="1"/>
</dbReference>
<evidence type="ECO:0000256" key="1">
    <source>
        <dbReference type="ARBA" id="ARBA00000085"/>
    </source>
</evidence>
<dbReference type="Pfam" id="PF13493">
    <property type="entry name" value="DUF4118"/>
    <property type="match status" value="1"/>
</dbReference>
<evidence type="ECO:0000313" key="18">
    <source>
        <dbReference type="EMBL" id="MDR7094637.1"/>
    </source>
</evidence>
<evidence type="ECO:0000256" key="5">
    <source>
        <dbReference type="ARBA" id="ARBA00022679"/>
    </source>
</evidence>
<dbReference type="Gene3D" id="1.20.120.620">
    <property type="entry name" value="Backbone structure of the membrane domain of e. Coli histidine kinase receptor kdpd"/>
    <property type="match status" value="1"/>
</dbReference>
<sequence>MTSTPPSASPLQQRWQRVANWQPQEHSIWLRHGVAVLLTLLAVGVRLAVAPPEAGGRFITLTLATALSALYGGFLAGMLSMALGMLLANILMVPPYGSLSFANPTATFWLNFWHVVTQFAVVGAIHLMQRQNRHLREATVQLQQSKKQLEDTFEQAATGMAHSEIGGAWIRVNQRYCDIVGYTREEMQRMHFRDFTHPDDLELDMRQLKRTLDGEIAHYSFEKRYIHRLGHVVWAYVTISLVRKPSGEPDYLIAVVQDISARKTTEQALRTSEHLLRQAHAIAGLASWRADMATGRFVTLAGSHQILGLPSADFSGEDLLALTHPDDLPRALSLWKRAVKGEAPYHIEYRLRFGGEEHWFLVQAEFERDAHGRAVSALGVIQDITQRKHAEMEIQQLNASLEQRIHHRTEALKAAYDELESYSYAVAHDLRSPLRIINGFAQALHEDHPGMNGESLSHLQRITAASKKMGELIDGLLKLSQYARGELQRQPVNLSAIATRLLEEFASAEPQRQVRWEIEPHLHVMADPALVEALMQNLLHNAWKYTANTPQAVISLRMNWQDSQQRFSVSDNGAGFDMARAAKLFQPFQRLHMPHEFSGLGIGLATSLRIVQRHGGELLATAEPGQGATFSFTLTARPLLN</sequence>
<evidence type="ECO:0000256" key="3">
    <source>
        <dbReference type="ARBA" id="ARBA00012438"/>
    </source>
</evidence>
<keyword evidence="9" id="KW-0067">ATP-binding</keyword>
<reference evidence="18 19" key="1">
    <citation type="submission" date="2023-07" db="EMBL/GenBank/DDBJ databases">
        <title>Sorghum-associated microbial communities from plants grown in Nebraska, USA.</title>
        <authorList>
            <person name="Schachtman D."/>
        </authorList>
    </citation>
    <scope>NUCLEOTIDE SEQUENCE [LARGE SCALE GENOMIC DNA]</scope>
    <source>
        <strain evidence="18 19">BE240</strain>
    </source>
</reference>
<feature type="transmembrane region" description="Helical" evidence="14">
    <location>
        <begin position="28"/>
        <end position="49"/>
    </location>
</feature>
<feature type="domain" description="PAC" evidence="17">
    <location>
        <begin position="343"/>
        <end position="396"/>
    </location>
</feature>
<dbReference type="InterPro" id="IPR004358">
    <property type="entry name" value="Sig_transdc_His_kin-like_C"/>
</dbReference>
<feature type="transmembrane region" description="Helical" evidence="14">
    <location>
        <begin position="61"/>
        <end position="88"/>
    </location>
</feature>
<feature type="domain" description="PAS" evidence="16">
    <location>
        <begin position="305"/>
        <end position="342"/>
    </location>
</feature>
<evidence type="ECO:0000256" key="9">
    <source>
        <dbReference type="ARBA" id="ARBA00022840"/>
    </source>
</evidence>
<dbReference type="InterPro" id="IPR000014">
    <property type="entry name" value="PAS"/>
</dbReference>
<keyword evidence="13" id="KW-0175">Coiled coil</keyword>
<dbReference type="SMART" id="SM00086">
    <property type="entry name" value="PAC"/>
    <property type="match status" value="2"/>
</dbReference>
<keyword evidence="11" id="KW-0902">Two-component regulatory system</keyword>
<name>A0ABU1VB13_9BURK</name>
<dbReference type="InterPro" id="IPR025201">
    <property type="entry name" value="KdpD_TM"/>
</dbReference>
<evidence type="ECO:0000259" key="17">
    <source>
        <dbReference type="PROSITE" id="PS50113"/>
    </source>
</evidence>
<keyword evidence="6 14" id="KW-0812">Transmembrane</keyword>
<dbReference type="InterPro" id="IPR038318">
    <property type="entry name" value="KdpD_sf"/>
</dbReference>
<feature type="domain" description="Histidine kinase" evidence="15">
    <location>
        <begin position="425"/>
        <end position="638"/>
    </location>
</feature>
<dbReference type="InterPro" id="IPR003661">
    <property type="entry name" value="HisK_dim/P_dom"/>
</dbReference>
<evidence type="ECO:0000256" key="7">
    <source>
        <dbReference type="ARBA" id="ARBA00022741"/>
    </source>
</evidence>
<comment type="caution">
    <text evidence="18">The sequence shown here is derived from an EMBL/GenBank/DDBJ whole genome shotgun (WGS) entry which is preliminary data.</text>
</comment>
<evidence type="ECO:0000256" key="10">
    <source>
        <dbReference type="ARBA" id="ARBA00022989"/>
    </source>
</evidence>